<name>A0A8J3BA19_9BACI</name>
<dbReference type="InterPro" id="IPR002524">
    <property type="entry name" value="Cation_efflux"/>
</dbReference>
<accession>A0A8J3BA19</accession>
<reference evidence="7" key="1">
    <citation type="journal article" date="2014" name="Int. J. Syst. Evol. Microbiol.">
        <title>Complete genome sequence of Corynebacterium casei LMG S-19264T (=DSM 44701T), isolated from a smear-ripened cheese.</title>
        <authorList>
            <consortium name="US DOE Joint Genome Institute (JGI-PGF)"/>
            <person name="Walter F."/>
            <person name="Albersmeier A."/>
            <person name="Kalinowski J."/>
            <person name="Ruckert C."/>
        </authorList>
    </citation>
    <scope>NUCLEOTIDE SEQUENCE</scope>
    <source>
        <strain evidence="7">JCM 14719</strain>
    </source>
</reference>
<dbReference type="PANTHER" id="PTHR11562">
    <property type="entry name" value="CATION EFFLUX PROTEIN/ ZINC TRANSPORTER"/>
    <property type="match status" value="1"/>
</dbReference>
<evidence type="ECO:0000256" key="1">
    <source>
        <dbReference type="ARBA" id="ARBA00004141"/>
    </source>
</evidence>
<keyword evidence="8" id="KW-1185">Reference proteome</keyword>
<feature type="transmembrane region" description="Helical" evidence="5">
    <location>
        <begin position="87"/>
        <end position="110"/>
    </location>
</feature>
<keyword evidence="4 5" id="KW-0472">Membrane</keyword>
<dbReference type="InterPro" id="IPR027469">
    <property type="entry name" value="Cation_efflux_TMD_sf"/>
</dbReference>
<dbReference type="GO" id="GO:0005385">
    <property type="term" value="F:zinc ion transmembrane transporter activity"/>
    <property type="evidence" value="ECO:0007669"/>
    <property type="project" value="TreeGrafter"/>
</dbReference>
<evidence type="ECO:0000313" key="7">
    <source>
        <dbReference type="EMBL" id="GGJ98845.1"/>
    </source>
</evidence>
<evidence type="ECO:0000259" key="6">
    <source>
        <dbReference type="Pfam" id="PF01545"/>
    </source>
</evidence>
<feature type="transmembrane region" description="Helical" evidence="5">
    <location>
        <begin position="160"/>
        <end position="184"/>
    </location>
</feature>
<organism evidence="7 8">
    <name type="scientific">Calditerricola satsumensis</name>
    <dbReference type="NCBI Taxonomy" id="373054"/>
    <lineage>
        <taxon>Bacteria</taxon>
        <taxon>Bacillati</taxon>
        <taxon>Bacillota</taxon>
        <taxon>Bacilli</taxon>
        <taxon>Bacillales</taxon>
        <taxon>Bacillaceae</taxon>
        <taxon>Calditerricola</taxon>
    </lineage>
</organism>
<dbReference type="Proteomes" id="UP000637720">
    <property type="component" value="Unassembled WGS sequence"/>
</dbReference>
<dbReference type="NCBIfam" id="TIGR01297">
    <property type="entry name" value="CDF"/>
    <property type="match status" value="1"/>
</dbReference>
<dbReference type="SUPFAM" id="SSF161111">
    <property type="entry name" value="Cation efflux protein transmembrane domain-like"/>
    <property type="match status" value="1"/>
</dbReference>
<feature type="transmembrane region" description="Helical" evidence="5">
    <location>
        <begin position="23"/>
        <end position="45"/>
    </location>
</feature>
<evidence type="ECO:0000313" key="8">
    <source>
        <dbReference type="Proteomes" id="UP000637720"/>
    </source>
</evidence>
<reference evidence="7" key="2">
    <citation type="submission" date="2020-09" db="EMBL/GenBank/DDBJ databases">
        <authorList>
            <person name="Sun Q."/>
            <person name="Ohkuma M."/>
        </authorList>
    </citation>
    <scope>NUCLEOTIDE SEQUENCE</scope>
    <source>
        <strain evidence="7">JCM 14719</strain>
    </source>
</reference>
<feature type="transmembrane region" description="Helical" evidence="5">
    <location>
        <begin position="125"/>
        <end position="148"/>
    </location>
</feature>
<feature type="transmembrane region" description="Helical" evidence="5">
    <location>
        <begin position="57"/>
        <end position="75"/>
    </location>
</feature>
<dbReference type="RefSeq" id="WP_188817046.1">
    <property type="nucleotide sequence ID" value="NZ_BMOF01000017.1"/>
</dbReference>
<evidence type="ECO:0000256" key="4">
    <source>
        <dbReference type="ARBA" id="ARBA00023136"/>
    </source>
</evidence>
<dbReference type="InterPro" id="IPR050681">
    <property type="entry name" value="CDF/SLC30A"/>
</dbReference>
<sequence length="214" mass="22911">MTIRDDFHHDPHMRRGERQNRRALLAAFALTFAFAIVEAVGGVFADSLALLSDAGHMAGDVLALGLSLVAAFLSARPPRGDYTYGYLRFEMIVSFLNGLALVAVAAWIVVEAAQRVVHPPDVQPGIMMVVAAVGLLVNVSVAVILGRFGDRENLNVRSALWHVLGDLFSSVGVLVSSAAIWLWGLHWLDPAVSALIALVMVWGAHASPPKPDAS</sequence>
<dbReference type="Gene3D" id="1.20.1510.10">
    <property type="entry name" value="Cation efflux protein transmembrane domain"/>
    <property type="match status" value="1"/>
</dbReference>
<dbReference type="InterPro" id="IPR058533">
    <property type="entry name" value="Cation_efflux_TM"/>
</dbReference>
<dbReference type="GO" id="GO:0005886">
    <property type="term" value="C:plasma membrane"/>
    <property type="evidence" value="ECO:0007669"/>
    <property type="project" value="TreeGrafter"/>
</dbReference>
<proteinExistence type="predicted"/>
<dbReference type="PANTHER" id="PTHR11562:SF17">
    <property type="entry name" value="RE54080P-RELATED"/>
    <property type="match status" value="1"/>
</dbReference>
<keyword evidence="2 5" id="KW-0812">Transmembrane</keyword>
<dbReference type="Pfam" id="PF01545">
    <property type="entry name" value="Cation_efflux"/>
    <property type="match status" value="1"/>
</dbReference>
<evidence type="ECO:0000256" key="3">
    <source>
        <dbReference type="ARBA" id="ARBA00022989"/>
    </source>
</evidence>
<evidence type="ECO:0000256" key="5">
    <source>
        <dbReference type="SAM" id="Phobius"/>
    </source>
</evidence>
<comment type="caution">
    <text evidence="7">The sequence shown here is derived from an EMBL/GenBank/DDBJ whole genome shotgun (WGS) entry which is preliminary data.</text>
</comment>
<dbReference type="EMBL" id="BMOF01000017">
    <property type="protein sequence ID" value="GGJ98845.1"/>
    <property type="molecule type" value="Genomic_DNA"/>
</dbReference>
<protein>
    <recommendedName>
        <fullName evidence="6">Cation efflux protein transmembrane domain-containing protein</fullName>
    </recommendedName>
</protein>
<keyword evidence="3 5" id="KW-1133">Transmembrane helix</keyword>
<comment type="subcellular location">
    <subcellularLocation>
        <location evidence="1">Membrane</location>
        <topology evidence="1">Multi-pass membrane protein</topology>
    </subcellularLocation>
</comment>
<evidence type="ECO:0000256" key="2">
    <source>
        <dbReference type="ARBA" id="ARBA00022692"/>
    </source>
</evidence>
<gene>
    <name evidence="7" type="ORF">GCM10007043_11010</name>
</gene>
<dbReference type="AlphaFoldDB" id="A0A8J3BA19"/>
<feature type="domain" description="Cation efflux protein transmembrane" evidence="6">
    <location>
        <begin position="24"/>
        <end position="201"/>
    </location>
</feature>